<evidence type="ECO:0000256" key="7">
    <source>
        <dbReference type="ARBA" id="ARBA00023136"/>
    </source>
</evidence>
<protein>
    <submittedName>
        <fullName evidence="9">Accessory gene regulator ArgB-like protein</fullName>
    </submittedName>
</protein>
<name>A0ABV8KAS2_9BACL</name>
<keyword evidence="5" id="KW-0378">Hydrolase</keyword>
<evidence type="ECO:0000256" key="3">
    <source>
        <dbReference type="ARBA" id="ARBA00022670"/>
    </source>
</evidence>
<dbReference type="RefSeq" id="WP_377721686.1">
    <property type="nucleotide sequence ID" value="NZ_JBHSAM010000034.1"/>
</dbReference>
<dbReference type="Pfam" id="PF04647">
    <property type="entry name" value="AgrB"/>
    <property type="match status" value="1"/>
</dbReference>
<keyword evidence="7 8" id="KW-0472">Membrane</keyword>
<dbReference type="Proteomes" id="UP001595715">
    <property type="component" value="Unassembled WGS sequence"/>
</dbReference>
<evidence type="ECO:0000256" key="2">
    <source>
        <dbReference type="ARBA" id="ARBA00022654"/>
    </source>
</evidence>
<feature type="transmembrane region" description="Helical" evidence="8">
    <location>
        <begin position="139"/>
        <end position="164"/>
    </location>
</feature>
<evidence type="ECO:0000256" key="5">
    <source>
        <dbReference type="ARBA" id="ARBA00022801"/>
    </source>
</evidence>
<dbReference type="EMBL" id="JBHSAM010000034">
    <property type="protein sequence ID" value="MFC4103101.1"/>
    <property type="molecule type" value="Genomic_DNA"/>
</dbReference>
<evidence type="ECO:0000256" key="1">
    <source>
        <dbReference type="ARBA" id="ARBA00022475"/>
    </source>
</evidence>
<keyword evidence="4 8" id="KW-0812">Transmembrane</keyword>
<evidence type="ECO:0000313" key="9">
    <source>
        <dbReference type="EMBL" id="MFC4103101.1"/>
    </source>
</evidence>
<evidence type="ECO:0000256" key="6">
    <source>
        <dbReference type="ARBA" id="ARBA00022989"/>
    </source>
</evidence>
<keyword evidence="1" id="KW-1003">Cell membrane</keyword>
<sequence>MLQYMSGVLAAELKRRVPEHPASEAVLKFSISFILNTVFVVIFSLILSVFTGKTSDAITVLIVFAVLRQFSGGIHLRSGVACVVVSAIGTTLISYADFNYTWTILLNVVAILLVLIYAPSNIDKQTRIPKKYYPFLKGISLVIVGVNFFIANPVISAAFLVQGITLVRRWSKRG</sequence>
<feature type="transmembrane region" description="Helical" evidence="8">
    <location>
        <begin position="100"/>
        <end position="118"/>
    </location>
</feature>
<keyword evidence="3" id="KW-0645">Protease</keyword>
<organism evidence="9 10">
    <name type="scientific">Paenibacillus xanthanilyticus</name>
    <dbReference type="NCBI Taxonomy" id="1783531"/>
    <lineage>
        <taxon>Bacteria</taxon>
        <taxon>Bacillati</taxon>
        <taxon>Bacillota</taxon>
        <taxon>Bacilli</taxon>
        <taxon>Bacillales</taxon>
        <taxon>Paenibacillaceae</taxon>
        <taxon>Paenibacillus</taxon>
    </lineage>
</organism>
<keyword evidence="10" id="KW-1185">Reference proteome</keyword>
<accession>A0ABV8KAS2</accession>
<evidence type="ECO:0000256" key="4">
    <source>
        <dbReference type="ARBA" id="ARBA00022692"/>
    </source>
</evidence>
<evidence type="ECO:0000313" key="10">
    <source>
        <dbReference type="Proteomes" id="UP001595715"/>
    </source>
</evidence>
<proteinExistence type="predicted"/>
<dbReference type="InterPro" id="IPR006741">
    <property type="entry name" value="AgrB"/>
</dbReference>
<comment type="caution">
    <text evidence="9">The sequence shown here is derived from an EMBL/GenBank/DDBJ whole genome shotgun (WGS) entry which is preliminary data.</text>
</comment>
<feature type="transmembrane region" description="Helical" evidence="8">
    <location>
        <begin position="74"/>
        <end position="94"/>
    </location>
</feature>
<evidence type="ECO:0000256" key="8">
    <source>
        <dbReference type="SAM" id="Phobius"/>
    </source>
</evidence>
<gene>
    <name evidence="9" type="ORF">ACFOZ8_26100</name>
</gene>
<reference evidence="10" key="1">
    <citation type="journal article" date="2019" name="Int. J. Syst. Evol. Microbiol.">
        <title>The Global Catalogue of Microorganisms (GCM) 10K type strain sequencing project: providing services to taxonomists for standard genome sequencing and annotation.</title>
        <authorList>
            <consortium name="The Broad Institute Genomics Platform"/>
            <consortium name="The Broad Institute Genome Sequencing Center for Infectious Disease"/>
            <person name="Wu L."/>
            <person name="Ma J."/>
        </authorList>
    </citation>
    <scope>NUCLEOTIDE SEQUENCE [LARGE SCALE GENOMIC DNA]</scope>
    <source>
        <strain evidence="10">IBRC-M 10987</strain>
    </source>
</reference>
<keyword evidence="2" id="KW-0673">Quorum sensing</keyword>
<keyword evidence="6 8" id="KW-1133">Transmembrane helix</keyword>
<feature type="transmembrane region" description="Helical" evidence="8">
    <location>
        <begin position="38"/>
        <end position="67"/>
    </location>
</feature>
<dbReference type="SMART" id="SM00793">
    <property type="entry name" value="AgrB"/>
    <property type="match status" value="1"/>
</dbReference>